<evidence type="ECO:0000313" key="4">
    <source>
        <dbReference type="EMBL" id="ETO03758.1"/>
    </source>
</evidence>
<reference evidence="4 5" key="1">
    <citation type="journal article" date="2013" name="Curr. Biol.">
        <title>The Genome of the Foraminiferan Reticulomyxa filosa.</title>
        <authorList>
            <person name="Glockner G."/>
            <person name="Hulsmann N."/>
            <person name="Schleicher M."/>
            <person name="Noegel A.A."/>
            <person name="Eichinger L."/>
            <person name="Gallinger C."/>
            <person name="Pawlowski J."/>
            <person name="Sierra R."/>
            <person name="Euteneuer U."/>
            <person name="Pillet L."/>
            <person name="Moustafa A."/>
            <person name="Platzer M."/>
            <person name="Groth M."/>
            <person name="Szafranski K."/>
            <person name="Schliwa M."/>
        </authorList>
    </citation>
    <scope>NUCLEOTIDE SEQUENCE [LARGE SCALE GENOMIC DNA]</scope>
</reference>
<sequence length="136" mass="15132">MGVFSVKRFADWTTRYGFVVLVEHEMRQYLGMSEKQKLSKSQEMISSLAGGTLSALATVPIDVTVSMIQQASKKGQKVSVIEIYREKFRSGGVGATMQLATRGLVARVTHVALTVLMMKNVSSWFYSFLEDIATKK</sequence>
<keyword evidence="3" id="KW-0472">Membrane</keyword>
<protein>
    <submittedName>
        <fullName evidence="4">Mitochondrial carrier domain-containing protein</fullName>
    </submittedName>
</protein>
<dbReference type="Gene3D" id="1.50.40.10">
    <property type="entry name" value="Mitochondrial carrier domain"/>
    <property type="match status" value="1"/>
</dbReference>
<dbReference type="OrthoDB" id="10253709at2759"/>
<proteinExistence type="predicted"/>
<dbReference type="EMBL" id="ASPP01032236">
    <property type="protein sequence ID" value="ETO03758.1"/>
    <property type="molecule type" value="Genomic_DNA"/>
</dbReference>
<dbReference type="InterPro" id="IPR018108">
    <property type="entry name" value="MCP_transmembrane"/>
</dbReference>
<evidence type="ECO:0000256" key="3">
    <source>
        <dbReference type="ARBA" id="ARBA00023136"/>
    </source>
</evidence>
<gene>
    <name evidence="4" type="ORF">RFI_33644</name>
</gene>
<evidence type="ECO:0000256" key="1">
    <source>
        <dbReference type="ARBA" id="ARBA00004141"/>
    </source>
</evidence>
<accession>X6LPB4</accession>
<evidence type="ECO:0000313" key="5">
    <source>
        <dbReference type="Proteomes" id="UP000023152"/>
    </source>
</evidence>
<keyword evidence="5" id="KW-1185">Reference proteome</keyword>
<organism evidence="4 5">
    <name type="scientific">Reticulomyxa filosa</name>
    <dbReference type="NCBI Taxonomy" id="46433"/>
    <lineage>
        <taxon>Eukaryota</taxon>
        <taxon>Sar</taxon>
        <taxon>Rhizaria</taxon>
        <taxon>Retaria</taxon>
        <taxon>Foraminifera</taxon>
        <taxon>Monothalamids</taxon>
        <taxon>Reticulomyxidae</taxon>
        <taxon>Reticulomyxa</taxon>
    </lineage>
</organism>
<dbReference type="Proteomes" id="UP000023152">
    <property type="component" value="Unassembled WGS sequence"/>
</dbReference>
<evidence type="ECO:0000256" key="2">
    <source>
        <dbReference type="ARBA" id="ARBA00022692"/>
    </source>
</evidence>
<dbReference type="InterPro" id="IPR023395">
    <property type="entry name" value="MCP_dom_sf"/>
</dbReference>
<dbReference type="AlphaFoldDB" id="X6LPB4"/>
<dbReference type="SUPFAM" id="SSF103506">
    <property type="entry name" value="Mitochondrial carrier"/>
    <property type="match status" value="1"/>
</dbReference>
<dbReference type="Pfam" id="PF00153">
    <property type="entry name" value="Mito_carr"/>
    <property type="match status" value="1"/>
</dbReference>
<keyword evidence="2" id="KW-0812">Transmembrane</keyword>
<comment type="caution">
    <text evidence="4">The sequence shown here is derived from an EMBL/GenBank/DDBJ whole genome shotgun (WGS) entry which is preliminary data.</text>
</comment>
<name>X6LPB4_RETFI</name>
<comment type="subcellular location">
    <subcellularLocation>
        <location evidence="1">Membrane</location>
        <topology evidence="1">Multi-pass membrane protein</topology>
    </subcellularLocation>
</comment>
<dbReference type="GO" id="GO:0016020">
    <property type="term" value="C:membrane"/>
    <property type="evidence" value="ECO:0007669"/>
    <property type="project" value="UniProtKB-SubCell"/>
</dbReference>